<comment type="caution">
    <text evidence="5">The sequence shown here is derived from an EMBL/GenBank/DDBJ whole genome shotgun (WGS) entry which is preliminary data.</text>
</comment>
<dbReference type="InterPro" id="IPR023214">
    <property type="entry name" value="HAD_sf"/>
</dbReference>
<evidence type="ECO:0000256" key="3">
    <source>
        <dbReference type="ARBA" id="ARBA00022801"/>
    </source>
</evidence>
<organism evidence="5 6">
    <name type="scientific">Paenibacillus nanensis</name>
    <dbReference type="NCBI Taxonomy" id="393251"/>
    <lineage>
        <taxon>Bacteria</taxon>
        <taxon>Bacillati</taxon>
        <taxon>Bacillota</taxon>
        <taxon>Bacilli</taxon>
        <taxon>Bacillales</taxon>
        <taxon>Paenibacillaceae</taxon>
        <taxon>Paenibacillus</taxon>
    </lineage>
</organism>
<dbReference type="InterPro" id="IPR041492">
    <property type="entry name" value="HAD_2"/>
</dbReference>
<accession>A0A3A1V2U5</accession>
<keyword evidence="4" id="KW-0460">Magnesium</keyword>
<dbReference type="Proteomes" id="UP000266482">
    <property type="component" value="Unassembled WGS sequence"/>
</dbReference>
<reference evidence="5 6" key="1">
    <citation type="submission" date="2018-09" db="EMBL/GenBank/DDBJ databases">
        <title>Paenibacillus aracenensis nov. sp. isolated from a cave in southern Spain.</title>
        <authorList>
            <person name="Jurado V."/>
            <person name="Gutierrez-Patricio S."/>
            <person name="Gonzalez-Pimentel J.L."/>
            <person name="Miller A.Z."/>
            <person name="Laiz L."/>
            <person name="Saiz-Jimenez C."/>
        </authorList>
    </citation>
    <scope>NUCLEOTIDE SEQUENCE [LARGE SCALE GENOMIC DNA]</scope>
    <source>
        <strain evidence="5 6">DSM 22867</strain>
    </source>
</reference>
<proteinExistence type="predicted"/>
<dbReference type="Pfam" id="PF13419">
    <property type="entry name" value="HAD_2"/>
    <property type="match status" value="1"/>
</dbReference>
<dbReference type="InterPro" id="IPR036412">
    <property type="entry name" value="HAD-like_sf"/>
</dbReference>
<dbReference type="InterPro" id="IPR051400">
    <property type="entry name" value="HAD-like_hydrolase"/>
</dbReference>
<dbReference type="Gene3D" id="3.40.50.1000">
    <property type="entry name" value="HAD superfamily/HAD-like"/>
    <property type="match status" value="1"/>
</dbReference>
<dbReference type="GO" id="GO:0016791">
    <property type="term" value="F:phosphatase activity"/>
    <property type="evidence" value="ECO:0007669"/>
    <property type="project" value="TreeGrafter"/>
</dbReference>
<keyword evidence="3 5" id="KW-0378">Hydrolase</keyword>
<evidence type="ECO:0000256" key="1">
    <source>
        <dbReference type="ARBA" id="ARBA00001946"/>
    </source>
</evidence>
<name>A0A3A1V2U5_9BACL</name>
<dbReference type="EMBL" id="QXQA01000004">
    <property type="protein sequence ID" value="RIX53682.1"/>
    <property type="molecule type" value="Genomic_DNA"/>
</dbReference>
<dbReference type="InterPro" id="IPR006439">
    <property type="entry name" value="HAD-SF_hydro_IA"/>
</dbReference>
<sequence>MQHIQAVIFDLDNTLLDRTRTFRSFAARFIAAYFGHVKTTEDILERIIVLDQDGYKDKSELFDELLDEMPWKAKPLKSELMSFYETEYVNNAVLMNQAKEVLKHVKSKYQTALITNGRTAIQYGKIDKLDIRKDFDCILVSEEAGVKKPDPTIYRMAIDRLGLQPDQCIYVGDHPINDIQGAADCGMEAIWLKVNQPWREELTAKPLYVIFQLEELLHLL</sequence>
<dbReference type="NCBIfam" id="TIGR01509">
    <property type="entry name" value="HAD-SF-IA-v3"/>
    <property type="match status" value="1"/>
</dbReference>
<dbReference type="RefSeq" id="WP_119599392.1">
    <property type="nucleotide sequence ID" value="NZ_QXQA01000004.1"/>
</dbReference>
<gene>
    <name evidence="5" type="ORF">D3P08_09685</name>
</gene>
<keyword evidence="2" id="KW-0479">Metal-binding</keyword>
<evidence type="ECO:0000313" key="5">
    <source>
        <dbReference type="EMBL" id="RIX53682.1"/>
    </source>
</evidence>
<protein>
    <submittedName>
        <fullName evidence="5">HAD family hydrolase</fullName>
    </submittedName>
</protein>
<dbReference type="SFLD" id="SFLDG01135">
    <property type="entry name" value="C1.5.6:_HAD__Beta-PGM__Phospha"/>
    <property type="match status" value="1"/>
</dbReference>
<dbReference type="SFLD" id="SFLDG01129">
    <property type="entry name" value="C1.5:_HAD__Beta-PGM__Phosphata"/>
    <property type="match status" value="1"/>
</dbReference>
<dbReference type="Gene3D" id="1.20.120.710">
    <property type="entry name" value="Haloacid dehalogenase hydrolase-like domain"/>
    <property type="match status" value="1"/>
</dbReference>
<comment type="cofactor">
    <cofactor evidence="1">
        <name>Mg(2+)</name>
        <dbReference type="ChEBI" id="CHEBI:18420"/>
    </cofactor>
</comment>
<evidence type="ECO:0000256" key="4">
    <source>
        <dbReference type="ARBA" id="ARBA00022842"/>
    </source>
</evidence>
<dbReference type="SUPFAM" id="SSF56784">
    <property type="entry name" value="HAD-like"/>
    <property type="match status" value="1"/>
</dbReference>
<dbReference type="GO" id="GO:0046872">
    <property type="term" value="F:metal ion binding"/>
    <property type="evidence" value="ECO:0007669"/>
    <property type="project" value="UniProtKB-KW"/>
</dbReference>
<dbReference type="NCBIfam" id="TIGR01549">
    <property type="entry name" value="HAD-SF-IA-v1"/>
    <property type="match status" value="1"/>
</dbReference>
<dbReference type="PRINTS" id="PR00413">
    <property type="entry name" value="HADHALOGNASE"/>
</dbReference>
<dbReference type="PANTHER" id="PTHR46470">
    <property type="entry name" value="N-ACYLNEURAMINATE-9-PHOSPHATASE"/>
    <property type="match status" value="1"/>
</dbReference>
<keyword evidence="6" id="KW-1185">Reference proteome</keyword>
<dbReference type="SFLD" id="SFLDS00003">
    <property type="entry name" value="Haloacid_Dehalogenase"/>
    <property type="match status" value="1"/>
</dbReference>
<dbReference type="PANTHER" id="PTHR46470:SF2">
    <property type="entry name" value="GLYCERALDEHYDE 3-PHOSPHATE PHOSPHATASE"/>
    <property type="match status" value="1"/>
</dbReference>
<dbReference type="OrthoDB" id="9809962at2"/>
<evidence type="ECO:0000256" key="2">
    <source>
        <dbReference type="ARBA" id="ARBA00022723"/>
    </source>
</evidence>
<dbReference type="AlphaFoldDB" id="A0A3A1V2U5"/>
<evidence type="ECO:0000313" key="6">
    <source>
        <dbReference type="Proteomes" id="UP000266482"/>
    </source>
</evidence>
<dbReference type="GO" id="GO:0044281">
    <property type="term" value="P:small molecule metabolic process"/>
    <property type="evidence" value="ECO:0007669"/>
    <property type="project" value="UniProtKB-ARBA"/>
</dbReference>